<feature type="region of interest" description="Disordered" evidence="1">
    <location>
        <begin position="1"/>
        <end position="31"/>
    </location>
</feature>
<evidence type="ECO:0000313" key="2">
    <source>
        <dbReference type="EMBL" id="GAH85211.1"/>
    </source>
</evidence>
<organism evidence="2">
    <name type="scientific">marine sediment metagenome</name>
    <dbReference type="NCBI Taxonomy" id="412755"/>
    <lineage>
        <taxon>unclassified sequences</taxon>
        <taxon>metagenomes</taxon>
        <taxon>ecological metagenomes</taxon>
    </lineage>
</organism>
<reference evidence="2" key="1">
    <citation type="journal article" date="2014" name="Front. Microbiol.">
        <title>High frequency of phylogenetically diverse reductive dehalogenase-homologous genes in deep subseafloor sedimentary metagenomes.</title>
        <authorList>
            <person name="Kawai M."/>
            <person name="Futagami T."/>
            <person name="Toyoda A."/>
            <person name="Takaki Y."/>
            <person name="Nishi S."/>
            <person name="Hori S."/>
            <person name="Arai W."/>
            <person name="Tsubouchi T."/>
            <person name="Morono Y."/>
            <person name="Uchiyama I."/>
            <person name="Ito T."/>
            <person name="Fujiyama A."/>
            <person name="Inagaki F."/>
            <person name="Takami H."/>
        </authorList>
    </citation>
    <scope>NUCLEOTIDE SEQUENCE</scope>
    <source>
        <strain evidence="2">Expedition CK06-06</strain>
    </source>
</reference>
<feature type="compositionally biased region" description="Basic and acidic residues" evidence="1">
    <location>
        <begin position="13"/>
        <end position="31"/>
    </location>
</feature>
<dbReference type="EMBL" id="BARU01045162">
    <property type="protein sequence ID" value="GAH85211.1"/>
    <property type="molecule type" value="Genomic_DNA"/>
</dbReference>
<comment type="caution">
    <text evidence="2">The sequence shown here is derived from an EMBL/GenBank/DDBJ whole genome shotgun (WGS) entry which is preliminary data.</text>
</comment>
<dbReference type="AlphaFoldDB" id="X1IRX5"/>
<feature type="non-terminal residue" evidence="2">
    <location>
        <position position="1"/>
    </location>
</feature>
<gene>
    <name evidence="2" type="ORF">S03H2_68635</name>
</gene>
<sequence length="31" mass="3300">GHLICNESLAKVPVDHGDEANPKATKEPTVE</sequence>
<proteinExistence type="predicted"/>
<accession>X1IRX5</accession>
<protein>
    <submittedName>
        <fullName evidence="2">Uncharacterized protein</fullName>
    </submittedName>
</protein>
<name>X1IRX5_9ZZZZ</name>
<evidence type="ECO:0000256" key="1">
    <source>
        <dbReference type="SAM" id="MobiDB-lite"/>
    </source>
</evidence>